<keyword evidence="2 6" id="KW-0812">Transmembrane</keyword>
<evidence type="ECO:0000313" key="7">
    <source>
        <dbReference type="EMBL" id="KAE7998424.1"/>
    </source>
</evidence>
<feature type="region of interest" description="Disordered" evidence="5">
    <location>
        <begin position="185"/>
        <end position="212"/>
    </location>
</feature>
<dbReference type="OrthoDB" id="5348404at2759"/>
<dbReference type="SMART" id="SM01417">
    <property type="entry name" value="Solute_trans_a"/>
    <property type="match status" value="1"/>
</dbReference>
<dbReference type="AlphaFoldDB" id="A0A5N6QJ65"/>
<evidence type="ECO:0000256" key="3">
    <source>
        <dbReference type="ARBA" id="ARBA00022989"/>
    </source>
</evidence>
<dbReference type="InterPro" id="IPR005178">
    <property type="entry name" value="Ostalpha/TMEM184C"/>
</dbReference>
<dbReference type="EMBL" id="CM017321">
    <property type="protein sequence ID" value="KAE7998424.1"/>
    <property type="molecule type" value="Genomic_DNA"/>
</dbReference>
<reference evidence="7 8" key="1">
    <citation type="submission" date="2019-06" db="EMBL/GenBank/DDBJ databases">
        <title>A chromosomal-level reference genome of Carpinus fangiana (Coryloideae, Betulaceae).</title>
        <authorList>
            <person name="Yang X."/>
            <person name="Wang Z."/>
            <person name="Zhang L."/>
            <person name="Hao G."/>
            <person name="Liu J."/>
            <person name="Yang Y."/>
        </authorList>
    </citation>
    <scope>NUCLEOTIDE SEQUENCE [LARGE SCALE GENOMIC DNA]</scope>
    <source>
        <strain evidence="7">Cfa_2016G</strain>
        <tissue evidence="7">Leaf</tissue>
    </source>
</reference>
<protein>
    <submittedName>
        <fullName evidence="7">Uncharacterized protein</fullName>
    </submittedName>
</protein>
<dbReference type="Pfam" id="PF03619">
    <property type="entry name" value="Solute_trans_a"/>
    <property type="match status" value="1"/>
</dbReference>
<dbReference type="PANTHER" id="PTHR23423">
    <property type="entry name" value="ORGANIC SOLUTE TRANSPORTER-RELATED"/>
    <property type="match status" value="1"/>
</dbReference>
<dbReference type="GO" id="GO:0016020">
    <property type="term" value="C:membrane"/>
    <property type="evidence" value="ECO:0007669"/>
    <property type="project" value="UniProtKB-SubCell"/>
</dbReference>
<evidence type="ECO:0000256" key="2">
    <source>
        <dbReference type="ARBA" id="ARBA00022692"/>
    </source>
</evidence>
<name>A0A5N6QJ65_9ROSI</name>
<feature type="compositionally biased region" description="Basic and acidic residues" evidence="5">
    <location>
        <begin position="185"/>
        <end position="195"/>
    </location>
</feature>
<keyword evidence="8" id="KW-1185">Reference proteome</keyword>
<accession>A0A5N6QJ65</accession>
<dbReference type="PROSITE" id="PS51257">
    <property type="entry name" value="PROKAR_LIPOPROTEIN"/>
    <property type="match status" value="1"/>
</dbReference>
<comment type="subcellular location">
    <subcellularLocation>
        <location evidence="1">Membrane</location>
        <topology evidence="1">Multi-pass membrane protein</topology>
    </subcellularLocation>
</comment>
<evidence type="ECO:0000256" key="5">
    <source>
        <dbReference type="SAM" id="MobiDB-lite"/>
    </source>
</evidence>
<feature type="region of interest" description="Disordered" evidence="5">
    <location>
        <begin position="254"/>
        <end position="284"/>
    </location>
</feature>
<organism evidence="7 8">
    <name type="scientific">Carpinus fangiana</name>
    <dbReference type="NCBI Taxonomy" id="176857"/>
    <lineage>
        <taxon>Eukaryota</taxon>
        <taxon>Viridiplantae</taxon>
        <taxon>Streptophyta</taxon>
        <taxon>Embryophyta</taxon>
        <taxon>Tracheophyta</taxon>
        <taxon>Spermatophyta</taxon>
        <taxon>Magnoliopsida</taxon>
        <taxon>eudicotyledons</taxon>
        <taxon>Gunneridae</taxon>
        <taxon>Pentapetalae</taxon>
        <taxon>rosids</taxon>
        <taxon>fabids</taxon>
        <taxon>Fagales</taxon>
        <taxon>Betulaceae</taxon>
        <taxon>Carpinus</taxon>
    </lineage>
</organism>
<evidence type="ECO:0000256" key="1">
    <source>
        <dbReference type="ARBA" id="ARBA00004141"/>
    </source>
</evidence>
<feature type="transmembrane region" description="Helical" evidence="6">
    <location>
        <begin position="20"/>
        <end position="40"/>
    </location>
</feature>
<dbReference type="Proteomes" id="UP000327013">
    <property type="component" value="Chromosome 1"/>
</dbReference>
<evidence type="ECO:0000256" key="4">
    <source>
        <dbReference type="ARBA" id="ARBA00023136"/>
    </source>
</evidence>
<keyword evidence="3 6" id="KW-1133">Transmembrane helix</keyword>
<evidence type="ECO:0000256" key="6">
    <source>
        <dbReference type="SAM" id="Phobius"/>
    </source>
</evidence>
<proteinExistence type="predicted"/>
<gene>
    <name evidence="7" type="ORF">FH972_002969</name>
</gene>
<keyword evidence="4 6" id="KW-0472">Membrane</keyword>
<sequence>MASKFISAYTDIYRELHQPVLITAGCFAAIAVILSIYLILQHLRSYTNPAIISLCFPRLSLACDILRNCYEAFALYSFGSYLVACLGGERRVIELLENKSRKELGKPLLEGADENRPVEQISFRNFFFRPRTLGKDLLVIEKFGLVQYMAIAAIAHVYVFSAEPYRFLPLSEYGKVTTETTKEAVKLEQGHDEKPAVLQSTETKAEAPGTSVRESVQEIVLEGGQHVVKDVVLTFNQAIGPVEKGVTKIQETFHQKSVGSDDQDVEEESELKVEQHVEANLGES</sequence>
<evidence type="ECO:0000313" key="8">
    <source>
        <dbReference type="Proteomes" id="UP000327013"/>
    </source>
</evidence>